<name>A0A917G8M8_9BACI</name>
<reference evidence="2" key="2">
    <citation type="submission" date="2020-09" db="EMBL/GenBank/DDBJ databases">
        <authorList>
            <person name="Sun Q."/>
            <person name="Zhou Y."/>
        </authorList>
    </citation>
    <scope>NUCLEOTIDE SEQUENCE</scope>
    <source>
        <strain evidence="2">CGMCC 1.15760</strain>
    </source>
</reference>
<evidence type="ECO:0000313" key="2">
    <source>
        <dbReference type="EMBL" id="GGG27675.1"/>
    </source>
</evidence>
<feature type="chain" id="PRO_5036881143" description="S-layer protein" evidence="1">
    <location>
        <begin position="26"/>
        <end position="456"/>
    </location>
</feature>
<dbReference type="EMBL" id="BMJT01000007">
    <property type="protein sequence ID" value="GGG27675.1"/>
    <property type="molecule type" value="Genomic_DNA"/>
</dbReference>
<dbReference type="AlphaFoldDB" id="A0A917G8M8"/>
<accession>A0A917G8M8</accession>
<sequence>MKKIIAAIMVVIGLIIAVPNHTTLAAENEVTGTLSSIDPNGMFITVQLNRTTEKTFYINRNTMYRKNNSVVDISAMYVGDVVSLKLAPSSSTVQEVKINATGTVVENVYRGTMTTVNTGSNRLTVRNQQPLENWEFGFDVSNKQVTTKFDNRATVFYGNKKISKAQLKKYKNSDVYYATVKQFGQEVIQKIVILKDNERTYYEDMQSVDTRNKFMTLNNVGRLYFHDGSILVRNGRLVTPTALTMHGQAYVVTDGERRNNFAQIVQVTSDSFTSANLAKHDLYYGQLNYVDNNYLLEVNDAVKFENNRWTYTKDNPFTLSFSNSTVARYNDGTRVVDIKPEMELFLHEGEYGYFYVKDGHVQAMHFDDAMQSMKTITMVGQIDKIQAKYPATLQTKSTAKWQAGGWHMTGQNVDLSIDQALIIRAGKIISPQDLRKNDRIVILSDSELEVSVLLVD</sequence>
<reference evidence="2" key="1">
    <citation type="journal article" date="2014" name="Int. J. Syst. Evol. Microbiol.">
        <title>Complete genome sequence of Corynebacterium casei LMG S-19264T (=DSM 44701T), isolated from a smear-ripened cheese.</title>
        <authorList>
            <consortium name="US DOE Joint Genome Institute (JGI-PGF)"/>
            <person name="Walter F."/>
            <person name="Albersmeier A."/>
            <person name="Kalinowski J."/>
            <person name="Ruckert C."/>
        </authorList>
    </citation>
    <scope>NUCLEOTIDE SEQUENCE</scope>
    <source>
        <strain evidence="2">CGMCC 1.15760</strain>
    </source>
</reference>
<evidence type="ECO:0000256" key="1">
    <source>
        <dbReference type="SAM" id="SignalP"/>
    </source>
</evidence>
<evidence type="ECO:0008006" key="4">
    <source>
        <dbReference type="Google" id="ProtNLM"/>
    </source>
</evidence>
<proteinExistence type="predicted"/>
<gene>
    <name evidence="2" type="ORF">GCM10007425_22800</name>
</gene>
<feature type="signal peptide" evidence="1">
    <location>
        <begin position="1"/>
        <end position="25"/>
    </location>
</feature>
<organism evidence="2 3">
    <name type="scientific">Lysinibacillus alkalisoli</name>
    <dbReference type="NCBI Taxonomy" id="1911548"/>
    <lineage>
        <taxon>Bacteria</taxon>
        <taxon>Bacillati</taxon>
        <taxon>Bacillota</taxon>
        <taxon>Bacilli</taxon>
        <taxon>Bacillales</taxon>
        <taxon>Bacillaceae</taxon>
        <taxon>Lysinibacillus</taxon>
    </lineage>
</organism>
<evidence type="ECO:0000313" key="3">
    <source>
        <dbReference type="Proteomes" id="UP000616608"/>
    </source>
</evidence>
<keyword evidence="1" id="KW-0732">Signal</keyword>
<dbReference type="RefSeq" id="WP_188615182.1">
    <property type="nucleotide sequence ID" value="NZ_BMJT01000007.1"/>
</dbReference>
<dbReference type="Proteomes" id="UP000616608">
    <property type="component" value="Unassembled WGS sequence"/>
</dbReference>
<protein>
    <recommendedName>
        <fullName evidence="4">S-layer protein</fullName>
    </recommendedName>
</protein>
<comment type="caution">
    <text evidence="2">The sequence shown here is derived from an EMBL/GenBank/DDBJ whole genome shotgun (WGS) entry which is preliminary data.</text>
</comment>
<keyword evidence="3" id="KW-1185">Reference proteome</keyword>